<dbReference type="AlphaFoldDB" id="A0A8T7LUF7"/>
<protein>
    <submittedName>
        <fullName evidence="2">Uncharacterized protein</fullName>
    </submittedName>
</protein>
<dbReference type="EMBL" id="JACATZ010000001">
    <property type="protein sequence ID" value="NWJ44513.1"/>
    <property type="molecule type" value="Genomic_DNA"/>
</dbReference>
<organism evidence="2 4">
    <name type="scientific">Candidatus Chlorohelix allophototropha</name>
    <dbReference type="NCBI Taxonomy" id="3003348"/>
    <lineage>
        <taxon>Bacteria</taxon>
        <taxon>Bacillati</taxon>
        <taxon>Chloroflexota</taxon>
        <taxon>Chloroflexia</taxon>
        <taxon>Candidatus Chloroheliales</taxon>
        <taxon>Candidatus Chloroheliaceae</taxon>
        <taxon>Candidatus Chlorohelix</taxon>
    </lineage>
</organism>
<reference evidence="2 4" key="1">
    <citation type="submission" date="2020-06" db="EMBL/GenBank/DDBJ databases">
        <title>Anoxygenic phototrophic Chloroflexota member uses a Type I reaction center.</title>
        <authorList>
            <person name="Tsuji J.M."/>
            <person name="Shaw N.A."/>
            <person name="Nagashima S."/>
            <person name="Venkiteswaran J."/>
            <person name="Schiff S.L."/>
            <person name="Hanada S."/>
            <person name="Tank M."/>
            <person name="Neufeld J.D."/>
        </authorList>
    </citation>
    <scope>NUCLEOTIDE SEQUENCE [LARGE SCALE GENOMIC DNA]</scope>
    <source>
        <strain evidence="2">L227-S17</strain>
    </source>
</reference>
<proteinExistence type="predicted"/>
<reference evidence="3" key="2">
    <citation type="journal article" date="2024" name="Nature">
        <title>Anoxygenic phototroph of the Chloroflexota uses a type I reaction centre.</title>
        <authorList>
            <person name="Tsuji J.M."/>
            <person name="Shaw N.A."/>
            <person name="Nagashima S."/>
            <person name="Venkiteswaran J.J."/>
            <person name="Schiff S.L."/>
            <person name="Watanabe T."/>
            <person name="Fukui M."/>
            <person name="Hanada S."/>
            <person name="Tank M."/>
            <person name="Neufeld J.D."/>
        </authorList>
    </citation>
    <scope>NUCLEOTIDE SEQUENCE</scope>
    <source>
        <strain evidence="3">L227-S17</strain>
    </source>
</reference>
<sequence>MGIQIAVLTGKPEEKKKGGVGIMRQAETEKEEKHPEVSLAELVSSVLAQVGAGVSVETEVEIEITGVVEFADKDGKIGATFDIGNETPGSRAMKLKLKSKVTPK</sequence>
<evidence type="ECO:0000313" key="4">
    <source>
        <dbReference type="Proteomes" id="UP000521676"/>
    </source>
</evidence>
<evidence type="ECO:0000256" key="1">
    <source>
        <dbReference type="SAM" id="MobiDB-lite"/>
    </source>
</evidence>
<gene>
    <name evidence="2" type="ORF">HXX08_01405</name>
    <name evidence="3" type="ORF">OZ401_002202</name>
</gene>
<dbReference type="EMBL" id="CP128399">
    <property type="protein sequence ID" value="WJW66406.1"/>
    <property type="molecule type" value="Genomic_DNA"/>
</dbReference>
<dbReference type="RefSeq" id="WP_341468290.1">
    <property type="nucleotide sequence ID" value="NZ_CP128399.1"/>
</dbReference>
<feature type="region of interest" description="Disordered" evidence="1">
    <location>
        <begin position="15"/>
        <end position="36"/>
    </location>
</feature>
<keyword evidence="5" id="KW-1185">Reference proteome</keyword>
<evidence type="ECO:0000313" key="5">
    <source>
        <dbReference type="Proteomes" id="UP001431572"/>
    </source>
</evidence>
<dbReference type="Proteomes" id="UP001431572">
    <property type="component" value="Chromosome 1"/>
</dbReference>
<accession>A0A8T7LUF7</accession>
<evidence type="ECO:0000313" key="3">
    <source>
        <dbReference type="EMBL" id="WJW66406.1"/>
    </source>
</evidence>
<name>A0A8T7LUF7_9CHLR</name>
<feature type="compositionally biased region" description="Basic and acidic residues" evidence="1">
    <location>
        <begin position="26"/>
        <end position="36"/>
    </location>
</feature>
<evidence type="ECO:0000313" key="2">
    <source>
        <dbReference type="EMBL" id="NWJ44513.1"/>
    </source>
</evidence>
<dbReference type="Proteomes" id="UP000521676">
    <property type="component" value="Unassembled WGS sequence"/>
</dbReference>